<dbReference type="KEGG" id="cmet:K6K41_12065"/>
<dbReference type="EMBL" id="CP081869">
    <property type="protein sequence ID" value="QZO02581.1"/>
    <property type="molecule type" value="Genomic_DNA"/>
</dbReference>
<dbReference type="Proteomes" id="UP000825701">
    <property type="component" value="Chromosome"/>
</dbReference>
<protein>
    <submittedName>
        <fullName evidence="1">Uncharacterized protein</fullName>
    </submittedName>
</protein>
<keyword evidence="2" id="KW-1185">Reference proteome</keyword>
<proteinExistence type="predicted"/>
<accession>A0A9E6UPN0</accession>
<evidence type="ECO:0000313" key="1">
    <source>
        <dbReference type="EMBL" id="QZO02581.1"/>
    </source>
</evidence>
<name>A0A9E6UPN0_9HYPH</name>
<reference evidence="1" key="1">
    <citation type="submission" date="2021-08" db="EMBL/GenBank/DDBJ databases">
        <authorList>
            <person name="Zhang H."/>
            <person name="Xu M."/>
            <person name="Yu Z."/>
            <person name="Yang L."/>
            <person name="Cai Y."/>
        </authorList>
    </citation>
    <scope>NUCLEOTIDE SEQUENCE</scope>
    <source>
        <strain evidence="1">CHL1</strain>
    </source>
</reference>
<dbReference type="RefSeq" id="WP_261405921.1">
    <property type="nucleotide sequence ID" value="NZ_CP081869.1"/>
</dbReference>
<sequence>MHEQIHPTEIDIAEIDGDLFCLAALVANWLNCAHHVSPSAWMSDGCLMDVLQALTNMNVRFDGRGLRASEPLEGNFLRLSIERWSAATLALSNAEGL</sequence>
<gene>
    <name evidence="1" type="ORF">K6K41_12065</name>
</gene>
<evidence type="ECO:0000313" key="2">
    <source>
        <dbReference type="Proteomes" id="UP000825701"/>
    </source>
</evidence>
<organism evidence="1 2">
    <name type="scientific">Chenggangzhangella methanolivorans</name>
    <dbReference type="NCBI Taxonomy" id="1437009"/>
    <lineage>
        <taxon>Bacteria</taxon>
        <taxon>Pseudomonadati</taxon>
        <taxon>Pseudomonadota</taxon>
        <taxon>Alphaproteobacteria</taxon>
        <taxon>Hyphomicrobiales</taxon>
        <taxon>Methylopilaceae</taxon>
        <taxon>Chenggangzhangella</taxon>
    </lineage>
</organism>
<dbReference type="AlphaFoldDB" id="A0A9E6UPN0"/>